<keyword evidence="4" id="KW-1185">Reference proteome</keyword>
<dbReference type="EMBL" id="JAYGII010000003">
    <property type="protein sequence ID" value="MEA5444674.1"/>
    <property type="molecule type" value="Genomic_DNA"/>
</dbReference>
<feature type="signal peptide" evidence="1">
    <location>
        <begin position="1"/>
        <end position="21"/>
    </location>
</feature>
<evidence type="ECO:0000313" key="3">
    <source>
        <dbReference type="EMBL" id="MEA5444674.1"/>
    </source>
</evidence>
<evidence type="ECO:0000259" key="2">
    <source>
        <dbReference type="Pfam" id="PF07995"/>
    </source>
</evidence>
<keyword evidence="3" id="KW-0560">Oxidoreductase</keyword>
<dbReference type="SUPFAM" id="SSF50952">
    <property type="entry name" value="Soluble quinoprotein glucose dehydrogenase"/>
    <property type="match status" value="1"/>
</dbReference>
<dbReference type="InterPro" id="IPR011042">
    <property type="entry name" value="6-blade_b-propeller_TolB-like"/>
</dbReference>
<feature type="chain" id="PRO_5043023594" evidence="1">
    <location>
        <begin position="22"/>
        <end position="365"/>
    </location>
</feature>
<dbReference type="GO" id="GO:0016491">
    <property type="term" value="F:oxidoreductase activity"/>
    <property type="evidence" value="ECO:0007669"/>
    <property type="project" value="UniProtKB-KW"/>
</dbReference>
<dbReference type="Gene3D" id="2.120.10.30">
    <property type="entry name" value="TolB, C-terminal domain"/>
    <property type="match status" value="1"/>
</dbReference>
<evidence type="ECO:0000313" key="4">
    <source>
        <dbReference type="Proteomes" id="UP001302316"/>
    </source>
</evidence>
<dbReference type="EC" id="1.1.5.-" evidence="3"/>
<dbReference type="InterPro" id="IPR012938">
    <property type="entry name" value="Glc/Sorbosone_DH"/>
</dbReference>
<dbReference type="RefSeq" id="WP_346050128.1">
    <property type="nucleotide sequence ID" value="NZ_JAYGII010000003.1"/>
</dbReference>
<protein>
    <submittedName>
        <fullName evidence="3">PQQ-dependent sugar dehydrogenase</fullName>
        <ecNumber evidence="3">1.1.5.-</ecNumber>
    </submittedName>
</protein>
<keyword evidence="1" id="KW-0732">Signal</keyword>
<dbReference type="Pfam" id="PF07995">
    <property type="entry name" value="GSDH"/>
    <property type="match status" value="1"/>
</dbReference>
<feature type="domain" description="Glucose/Sorbosone dehydrogenase" evidence="2">
    <location>
        <begin position="33"/>
        <end position="360"/>
    </location>
</feature>
<dbReference type="PANTHER" id="PTHR19328:SF75">
    <property type="entry name" value="ALDOSE SUGAR DEHYDROGENASE YLII"/>
    <property type="match status" value="1"/>
</dbReference>
<name>A0AAP6MJF6_9GAMM</name>
<accession>A0AAP6MJF6</accession>
<gene>
    <name evidence="3" type="ORF">VCB98_02455</name>
</gene>
<dbReference type="PANTHER" id="PTHR19328">
    <property type="entry name" value="HEDGEHOG-INTERACTING PROTEIN"/>
    <property type="match status" value="1"/>
</dbReference>
<proteinExistence type="predicted"/>
<evidence type="ECO:0000256" key="1">
    <source>
        <dbReference type="SAM" id="SignalP"/>
    </source>
</evidence>
<organism evidence="3 4">
    <name type="scientific">Natronospira elongata</name>
    <dbReference type="NCBI Taxonomy" id="3110268"/>
    <lineage>
        <taxon>Bacteria</taxon>
        <taxon>Pseudomonadati</taxon>
        <taxon>Pseudomonadota</taxon>
        <taxon>Gammaproteobacteria</taxon>
        <taxon>Natronospirales</taxon>
        <taxon>Natronospiraceae</taxon>
        <taxon>Natronospira</taxon>
    </lineage>
</organism>
<dbReference type="AlphaFoldDB" id="A0AAP6MJF6"/>
<dbReference type="Proteomes" id="UP001302316">
    <property type="component" value="Unassembled WGS sequence"/>
</dbReference>
<reference evidence="3 4" key="1">
    <citation type="submission" date="2023-12" db="EMBL/GenBank/DDBJ databases">
        <title>Whole-genome sequencing of halo(alkali)philic microorganisms from hypersaline lakes.</title>
        <authorList>
            <person name="Sorokin D.Y."/>
            <person name="Merkel A.Y."/>
            <person name="Messina E."/>
            <person name="Yakimov M."/>
        </authorList>
    </citation>
    <scope>NUCLEOTIDE SEQUENCE [LARGE SCALE GENOMIC DNA]</scope>
    <source>
        <strain evidence="3 4">AB-CW1</strain>
    </source>
</reference>
<comment type="caution">
    <text evidence="3">The sequence shown here is derived from an EMBL/GenBank/DDBJ whole genome shotgun (WGS) entry which is preliminary data.</text>
</comment>
<dbReference type="InterPro" id="IPR011041">
    <property type="entry name" value="Quinoprot_gluc/sorb_DH_b-prop"/>
</dbReference>
<sequence>MKGILPAILFICLLPLSTATAHDYDLETVAEGLEHPWSIAFLPDGRILVTERAGRLRLIEDGILHPEPIAEVPEAYVASQGGLFEVMLHPDYEHNGWIYLSLAHGTPKANTTRVVRARLEDHALTDLDVLFDSEPSKDTPVHYGGRMTFLPDETLLLGLGDGFDYREAAQDRGSHLGSLIRLNADGSIPSDNPFVDDQDSLPAIYSYGHRNIQGIIHDPETGLIWSHEHGPRGGDELNIIRPGANYGWPAATHGVDYSGARITPHKSLPEMEDPIHVWTPAIAPAGMSQYRGEAFHRWQGNLLIAGLVARAVIRVELEGEEVVATHRHFEDIGARIRAVQTGPEGAIYILTDSADGAVIRANPDT</sequence>